<dbReference type="EMBL" id="JACHKZ010000033">
    <property type="protein sequence ID" value="MBB6579576.1"/>
    <property type="molecule type" value="Genomic_DNA"/>
</dbReference>
<gene>
    <name evidence="4" type="ORF">HNP33_003690</name>
</gene>
<dbReference type="Gene3D" id="1.20.1270.180">
    <property type="match status" value="1"/>
</dbReference>
<accession>A0ABR6RK85</accession>
<dbReference type="RefSeq" id="WP_184711137.1">
    <property type="nucleotide sequence ID" value="NZ_JACHKZ010000033.1"/>
</dbReference>
<organism evidence="4 5">
    <name type="scientific">Comamonas odontotermitis</name>
    <dbReference type="NCBI Taxonomy" id="379895"/>
    <lineage>
        <taxon>Bacteria</taxon>
        <taxon>Pseudomonadati</taxon>
        <taxon>Pseudomonadota</taxon>
        <taxon>Betaproteobacteria</taxon>
        <taxon>Burkholderiales</taxon>
        <taxon>Comamonadaceae</taxon>
        <taxon>Comamonas</taxon>
    </lineage>
</organism>
<feature type="domain" description="Lysozyme inhibitor LprI-like N-terminal" evidence="3">
    <location>
        <begin position="32"/>
        <end position="121"/>
    </location>
</feature>
<comment type="caution">
    <text evidence="4">The sequence shown here is derived from an EMBL/GenBank/DDBJ whole genome shotgun (WGS) entry which is preliminary data.</text>
</comment>
<feature type="signal peptide" evidence="2">
    <location>
        <begin position="1"/>
        <end position="22"/>
    </location>
</feature>
<keyword evidence="2" id="KW-0732">Signal</keyword>
<sequence length="134" mass="14645">MKAKNLLAIAVLIAAVSGVSHAKDDQFADIDCSKDQDSTLGMKVCAAKELDKTKQALKAKRAEMLKKVGKEQRKAANSYIKASDAYATALCSFEDEAYHGGTIQSLVHGMCLDGEYQRQIKVIDEYMNRPEGSL</sequence>
<dbReference type="InterPro" id="IPR009739">
    <property type="entry name" value="LprI-like_N"/>
</dbReference>
<evidence type="ECO:0000313" key="5">
    <source>
        <dbReference type="Proteomes" id="UP000562492"/>
    </source>
</evidence>
<name>A0ABR6RK85_9BURK</name>
<dbReference type="Pfam" id="PF07007">
    <property type="entry name" value="LprI"/>
    <property type="match status" value="1"/>
</dbReference>
<evidence type="ECO:0000256" key="2">
    <source>
        <dbReference type="SAM" id="SignalP"/>
    </source>
</evidence>
<proteinExistence type="predicted"/>
<evidence type="ECO:0000313" key="4">
    <source>
        <dbReference type="EMBL" id="MBB6579576.1"/>
    </source>
</evidence>
<evidence type="ECO:0000259" key="3">
    <source>
        <dbReference type="Pfam" id="PF07007"/>
    </source>
</evidence>
<reference evidence="4 5" key="1">
    <citation type="submission" date="2020-08" db="EMBL/GenBank/DDBJ databases">
        <title>Functional genomics of gut bacteria from endangered species of beetles.</title>
        <authorList>
            <person name="Carlos-Shanley C."/>
        </authorList>
    </citation>
    <scope>NUCLEOTIDE SEQUENCE [LARGE SCALE GENOMIC DNA]</scope>
    <source>
        <strain evidence="4 5">S00124</strain>
    </source>
</reference>
<protein>
    <submittedName>
        <fullName evidence="4">Uncharacterized protein YecT (DUF1311 family)</fullName>
    </submittedName>
</protein>
<feature type="chain" id="PRO_5046659777" evidence="2">
    <location>
        <begin position="23"/>
        <end position="134"/>
    </location>
</feature>
<keyword evidence="5" id="KW-1185">Reference proteome</keyword>
<feature type="coiled-coil region" evidence="1">
    <location>
        <begin position="47"/>
        <end position="74"/>
    </location>
</feature>
<dbReference type="Proteomes" id="UP000562492">
    <property type="component" value="Unassembled WGS sequence"/>
</dbReference>
<keyword evidence="1" id="KW-0175">Coiled coil</keyword>
<evidence type="ECO:0000256" key="1">
    <source>
        <dbReference type="SAM" id="Coils"/>
    </source>
</evidence>